<reference evidence="1" key="1">
    <citation type="submission" date="2021-06" db="EMBL/GenBank/DDBJ databases">
        <authorList>
            <person name="Kallberg Y."/>
            <person name="Tangrot J."/>
            <person name="Rosling A."/>
        </authorList>
    </citation>
    <scope>NUCLEOTIDE SEQUENCE</scope>
    <source>
        <strain evidence="1">UK204</strain>
    </source>
</reference>
<dbReference type="EMBL" id="CAJVPQ010000746">
    <property type="protein sequence ID" value="CAG8507236.1"/>
    <property type="molecule type" value="Genomic_DNA"/>
</dbReference>
<dbReference type="AlphaFoldDB" id="A0A9N8ZU51"/>
<evidence type="ECO:0000313" key="2">
    <source>
        <dbReference type="Proteomes" id="UP000789570"/>
    </source>
</evidence>
<dbReference type="OrthoDB" id="2408781at2759"/>
<gene>
    <name evidence="1" type="ORF">FCALED_LOCUS4009</name>
</gene>
<accession>A0A9N8ZU51</accession>
<comment type="caution">
    <text evidence="1">The sequence shown here is derived from an EMBL/GenBank/DDBJ whole genome shotgun (WGS) entry which is preliminary data.</text>
</comment>
<protein>
    <submittedName>
        <fullName evidence="1">9477_t:CDS:1</fullName>
    </submittedName>
</protein>
<organism evidence="1 2">
    <name type="scientific">Funneliformis caledonium</name>
    <dbReference type="NCBI Taxonomy" id="1117310"/>
    <lineage>
        <taxon>Eukaryota</taxon>
        <taxon>Fungi</taxon>
        <taxon>Fungi incertae sedis</taxon>
        <taxon>Mucoromycota</taxon>
        <taxon>Glomeromycotina</taxon>
        <taxon>Glomeromycetes</taxon>
        <taxon>Glomerales</taxon>
        <taxon>Glomeraceae</taxon>
        <taxon>Funneliformis</taxon>
    </lineage>
</organism>
<keyword evidence="2" id="KW-1185">Reference proteome</keyword>
<proteinExistence type="predicted"/>
<evidence type="ECO:0000313" key="1">
    <source>
        <dbReference type="EMBL" id="CAG8507236.1"/>
    </source>
</evidence>
<dbReference type="Proteomes" id="UP000789570">
    <property type="component" value="Unassembled WGS sequence"/>
</dbReference>
<name>A0A9N8ZU51_9GLOM</name>
<sequence>MANNERVLSSIFTNTQVREFIQYFQCGKIQCLYSERALSAEDKIACQIAIYDWDYNCGSPFVQRIIFYTTNNTNNGDTCYRCKHNNELAEPLESLKLKYNPCFHAIHCDEMQKRIFCT</sequence>